<dbReference type="PANTHER" id="PTHR42909:SF1">
    <property type="entry name" value="CARBOHYDRATE KINASE PFKB DOMAIN-CONTAINING PROTEIN"/>
    <property type="match status" value="1"/>
</dbReference>
<keyword evidence="5" id="KW-0326">Glycosidase</keyword>
<dbReference type="Pfam" id="PF04227">
    <property type="entry name" value="Indigoidine_A"/>
    <property type="match status" value="1"/>
</dbReference>
<dbReference type="EMBL" id="BSYA01000245">
    <property type="protein sequence ID" value="GMG37540.1"/>
    <property type="molecule type" value="Genomic_DNA"/>
</dbReference>
<dbReference type="GO" id="GO:0046872">
    <property type="term" value="F:metal ion binding"/>
    <property type="evidence" value="ECO:0007669"/>
    <property type="project" value="UniProtKB-KW"/>
</dbReference>
<evidence type="ECO:0000256" key="2">
    <source>
        <dbReference type="ARBA" id="ARBA00022801"/>
    </source>
</evidence>
<evidence type="ECO:0000256" key="5">
    <source>
        <dbReference type="ARBA" id="ARBA00023295"/>
    </source>
</evidence>
<dbReference type="AlphaFoldDB" id="A0AAN4YZH7"/>
<dbReference type="InterPro" id="IPR022830">
    <property type="entry name" value="Indigdn_synthA-like"/>
</dbReference>
<dbReference type="Proteomes" id="UP001165205">
    <property type="component" value="Unassembled WGS sequence"/>
</dbReference>
<comment type="caution">
    <text evidence="6">The sequence shown here is derived from an EMBL/GenBank/DDBJ whole genome shotgun (WGS) entry which is preliminary data.</text>
</comment>
<proteinExistence type="predicted"/>
<dbReference type="InterPro" id="IPR007342">
    <property type="entry name" value="PsuG"/>
</dbReference>
<evidence type="ECO:0000256" key="4">
    <source>
        <dbReference type="ARBA" id="ARBA00023239"/>
    </source>
</evidence>
<dbReference type="GO" id="GO:0016798">
    <property type="term" value="F:hydrolase activity, acting on glycosyl bonds"/>
    <property type="evidence" value="ECO:0007669"/>
    <property type="project" value="UniProtKB-KW"/>
</dbReference>
<evidence type="ECO:0000313" key="6">
    <source>
        <dbReference type="EMBL" id="GMG37540.1"/>
    </source>
</evidence>
<evidence type="ECO:0000256" key="3">
    <source>
        <dbReference type="ARBA" id="ARBA00023211"/>
    </source>
</evidence>
<keyword evidence="3" id="KW-0464">Manganese</keyword>
<name>A0AAN4YZH7_ASPOZ</name>
<protein>
    <submittedName>
        <fullName evidence="6">Unnamed protein product</fullName>
    </submittedName>
</protein>
<dbReference type="GO" id="GO:0004730">
    <property type="term" value="F:pseudouridylate synthase activity"/>
    <property type="evidence" value="ECO:0007669"/>
    <property type="project" value="InterPro"/>
</dbReference>
<accession>A0AAN4YZH7</accession>
<organism evidence="6 7">
    <name type="scientific">Aspergillus oryzae</name>
    <name type="common">Yellow koji mold</name>
    <dbReference type="NCBI Taxonomy" id="5062"/>
    <lineage>
        <taxon>Eukaryota</taxon>
        <taxon>Fungi</taxon>
        <taxon>Dikarya</taxon>
        <taxon>Ascomycota</taxon>
        <taxon>Pezizomycotina</taxon>
        <taxon>Eurotiomycetes</taxon>
        <taxon>Eurotiomycetidae</taxon>
        <taxon>Eurotiales</taxon>
        <taxon>Aspergillaceae</taxon>
        <taxon>Aspergillus</taxon>
        <taxon>Aspergillus subgen. Circumdati</taxon>
    </lineage>
</organism>
<gene>
    <name evidence="6" type="ORF">Aory04_001238400</name>
</gene>
<keyword evidence="4" id="KW-0456">Lyase</keyword>
<evidence type="ECO:0000256" key="1">
    <source>
        <dbReference type="ARBA" id="ARBA00022723"/>
    </source>
</evidence>
<keyword evidence="1" id="KW-0479">Metal-binding</keyword>
<reference evidence="6" key="1">
    <citation type="submission" date="2023-04" db="EMBL/GenBank/DDBJ databases">
        <title>Aspergillus oryzae NBRC 4228.</title>
        <authorList>
            <person name="Ichikawa N."/>
            <person name="Sato H."/>
            <person name="Tonouchi N."/>
        </authorList>
    </citation>
    <scope>NUCLEOTIDE SEQUENCE</scope>
    <source>
        <strain evidence="6">NBRC 4228</strain>
    </source>
</reference>
<sequence length="90" mass="9863">MHFANPVPVQQSIPKNEMDDIIEEAIRLAKVEGHQGSDNTPFVLSKIKQLSGGKSVTANRALVEANVQRAARVAVELSKLERTNGTLNER</sequence>
<dbReference type="PANTHER" id="PTHR42909">
    <property type="entry name" value="ZGC:136858"/>
    <property type="match status" value="1"/>
</dbReference>
<evidence type="ECO:0000313" key="7">
    <source>
        <dbReference type="Proteomes" id="UP001165205"/>
    </source>
</evidence>
<dbReference type="Gene3D" id="3.40.1790.10">
    <property type="entry name" value="Indigoidine synthase domain"/>
    <property type="match status" value="1"/>
</dbReference>
<dbReference type="SUPFAM" id="SSF110581">
    <property type="entry name" value="Indigoidine synthase A-like"/>
    <property type="match status" value="1"/>
</dbReference>
<dbReference type="GO" id="GO:0005737">
    <property type="term" value="C:cytoplasm"/>
    <property type="evidence" value="ECO:0007669"/>
    <property type="project" value="TreeGrafter"/>
</dbReference>
<keyword evidence="2" id="KW-0378">Hydrolase</keyword>